<keyword evidence="3" id="KW-1185">Reference proteome</keyword>
<feature type="transmembrane region" description="Helical" evidence="1">
    <location>
        <begin position="15"/>
        <end position="36"/>
    </location>
</feature>
<dbReference type="NCBIfam" id="NF041681">
    <property type="entry name" value="HGxxPAAW"/>
    <property type="match status" value="1"/>
</dbReference>
<keyword evidence="1" id="KW-1133">Transmembrane helix</keyword>
<name>A0A4Q2EJM8_9ACTN</name>
<dbReference type="OrthoDB" id="3872677at2"/>
<dbReference type="InterPro" id="IPR046550">
    <property type="entry name" value="DUF6704"/>
</dbReference>
<organism evidence="2 3">
    <name type="scientific">Propioniciclava flava</name>
    <dbReference type="NCBI Taxonomy" id="2072026"/>
    <lineage>
        <taxon>Bacteria</taxon>
        <taxon>Bacillati</taxon>
        <taxon>Actinomycetota</taxon>
        <taxon>Actinomycetes</taxon>
        <taxon>Propionibacteriales</taxon>
        <taxon>Propionibacteriaceae</taxon>
        <taxon>Propioniciclava</taxon>
    </lineage>
</organism>
<feature type="transmembrane region" description="Helical" evidence="1">
    <location>
        <begin position="42"/>
        <end position="60"/>
    </location>
</feature>
<sequence>MTVAQEKYHHGRSPAGWASSVIAILGSIVGTVGFFMDINWTVVFVGFALLILAPIVGGTLHKMGYGTE</sequence>
<protein>
    <submittedName>
        <fullName evidence="2">Uncharacterized protein</fullName>
    </submittedName>
</protein>
<keyword evidence="1" id="KW-0812">Transmembrane</keyword>
<dbReference type="Proteomes" id="UP000290624">
    <property type="component" value="Unassembled WGS sequence"/>
</dbReference>
<evidence type="ECO:0000313" key="2">
    <source>
        <dbReference type="EMBL" id="RXW33589.1"/>
    </source>
</evidence>
<evidence type="ECO:0000256" key="1">
    <source>
        <dbReference type="SAM" id="Phobius"/>
    </source>
</evidence>
<gene>
    <name evidence="2" type="ORF">C1706_02230</name>
</gene>
<dbReference type="AlphaFoldDB" id="A0A4Q2EJM8"/>
<comment type="caution">
    <text evidence="2">The sequence shown here is derived from an EMBL/GenBank/DDBJ whole genome shotgun (WGS) entry which is preliminary data.</text>
</comment>
<dbReference type="EMBL" id="PPCV01000001">
    <property type="protein sequence ID" value="RXW33589.1"/>
    <property type="molecule type" value="Genomic_DNA"/>
</dbReference>
<accession>A0A4Q2EJM8</accession>
<dbReference type="RefSeq" id="WP_129457557.1">
    <property type="nucleotide sequence ID" value="NZ_PPCV01000001.1"/>
</dbReference>
<keyword evidence="1" id="KW-0472">Membrane</keyword>
<dbReference type="Pfam" id="PF20447">
    <property type="entry name" value="DUF6704"/>
    <property type="match status" value="1"/>
</dbReference>
<evidence type="ECO:0000313" key="3">
    <source>
        <dbReference type="Proteomes" id="UP000290624"/>
    </source>
</evidence>
<reference evidence="2 3" key="1">
    <citation type="submission" date="2018-01" db="EMBL/GenBank/DDBJ databases">
        <title>Lactibacter flavus gen. nov., sp. nov., a novel bacterium of the family Propionibacteriaceae isolated from raw milk and dairy products.</title>
        <authorList>
            <person name="Wenning M."/>
            <person name="Breitenwieser F."/>
            <person name="Huptas C."/>
            <person name="von Neubeck M."/>
            <person name="Busse H.-J."/>
            <person name="Scherer S."/>
        </authorList>
    </citation>
    <scope>NUCLEOTIDE SEQUENCE [LARGE SCALE GENOMIC DNA]</scope>
    <source>
        <strain evidence="2 3">VG341</strain>
    </source>
</reference>
<proteinExistence type="predicted"/>